<proteinExistence type="predicted"/>
<name>A0ABR2LN04_9ASPA</name>
<evidence type="ECO:0000313" key="4">
    <source>
        <dbReference type="Proteomes" id="UP001412067"/>
    </source>
</evidence>
<feature type="region of interest" description="Disordered" evidence="1">
    <location>
        <begin position="34"/>
        <end position="68"/>
    </location>
</feature>
<evidence type="ECO:0000256" key="1">
    <source>
        <dbReference type="SAM" id="MobiDB-lite"/>
    </source>
</evidence>
<dbReference type="Proteomes" id="UP001412067">
    <property type="component" value="Unassembled WGS sequence"/>
</dbReference>
<feature type="compositionally biased region" description="Polar residues" evidence="1">
    <location>
        <begin position="58"/>
        <end position="68"/>
    </location>
</feature>
<dbReference type="InterPro" id="IPR005175">
    <property type="entry name" value="PPC_dom"/>
</dbReference>
<sequence>MDPVSTWQRTFLHRDLRLPFHPILHAPAPHLPPYPLLRRSKSESDELSPGNNAEDDNQNSSPSKFVPTTQLVVKQATSTAEEWPRGLPARSKNQPKSPIMIFQDSANCMLQSHMLEISDGCDVANSLASFAARNQRGICILSCGGAVSDVSIRQPESDLAALNLHGRFEILSMSGSFLPQRSVGANLGVTVYLAGGHGQVVGGSIVGALTAYGTVTVMVVSFGNAAYERLPLEEEDAATAMESPAKKLVMPEIAGALPLVSLPSCLINNVQLQGGNYRWAAGGGFGGRIQF</sequence>
<keyword evidence="4" id="KW-1185">Reference proteome</keyword>
<dbReference type="GO" id="GO:0003677">
    <property type="term" value="F:DNA binding"/>
    <property type="evidence" value="ECO:0007669"/>
    <property type="project" value="UniProtKB-KW"/>
</dbReference>
<dbReference type="PANTHER" id="PTHR31100:SF15">
    <property type="entry name" value="AT-HOOK MOTIF NUCLEAR-LOCALIZED PROTEIN 24-RELATED"/>
    <property type="match status" value="1"/>
</dbReference>
<dbReference type="EMBL" id="JBBWWR010000017">
    <property type="protein sequence ID" value="KAK8945308.1"/>
    <property type="molecule type" value="Genomic_DNA"/>
</dbReference>
<dbReference type="PANTHER" id="PTHR31100">
    <property type="entry name" value="AT-HOOK MOTIF NUCLEAR-LOCALIZED PROTEIN 15"/>
    <property type="match status" value="1"/>
</dbReference>
<dbReference type="SUPFAM" id="SSF117856">
    <property type="entry name" value="AF0104/ALDC/Ptd012-like"/>
    <property type="match status" value="1"/>
</dbReference>
<dbReference type="PROSITE" id="PS51742">
    <property type="entry name" value="PPC"/>
    <property type="match status" value="1"/>
</dbReference>
<dbReference type="InterPro" id="IPR014476">
    <property type="entry name" value="AHL15-29"/>
</dbReference>
<evidence type="ECO:0000259" key="2">
    <source>
        <dbReference type="PROSITE" id="PS51742"/>
    </source>
</evidence>
<protein>
    <submittedName>
        <fullName evidence="3">DNA-binding protein ESCAROLA</fullName>
    </submittedName>
</protein>
<dbReference type="CDD" id="cd11378">
    <property type="entry name" value="DUF296"/>
    <property type="match status" value="1"/>
</dbReference>
<gene>
    <name evidence="3" type="primary">ESC</name>
    <name evidence="3" type="ORF">KSP40_PGU001454</name>
</gene>
<evidence type="ECO:0000313" key="3">
    <source>
        <dbReference type="EMBL" id="KAK8945308.1"/>
    </source>
</evidence>
<accession>A0ABR2LN04</accession>
<feature type="domain" description="PPC" evidence="2">
    <location>
        <begin position="106"/>
        <end position="243"/>
    </location>
</feature>
<comment type="caution">
    <text evidence="3">The sequence shown here is derived from an EMBL/GenBank/DDBJ whole genome shotgun (WGS) entry which is preliminary data.</text>
</comment>
<feature type="region of interest" description="Disordered" evidence="1">
    <location>
        <begin position="76"/>
        <end position="95"/>
    </location>
</feature>
<dbReference type="Gene3D" id="3.30.1330.80">
    <property type="entry name" value="Hypothetical protein, similar to alpha- acetolactate decarboxylase, domain 2"/>
    <property type="match status" value="1"/>
</dbReference>
<keyword evidence="3" id="KW-0238">DNA-binding</keyword>
<dbReference type="Pfam" id="PF03479">
    <property type="entry name" value="PCC"/>
    <property type="match status" value="1"/>
</dbReference>
<reference evidence="3 4" key="1">
    <citation type="journal article" date="2022" name="Nat. Plants">
        <title>Genomes of leafy and leafless Platanthera orchids illuminate the evolution of mycoheterotrophy.</title>
        <authorList>
            <person name="Li M.H."/>
            <person name="Liu K.W."/>
            <person name="Li Z."/>
            <person name="Lu H.C."/>
            <person name="Ye Q.L."/>
            <person name="Zhang D."/>
            <person name="Wang J.Y."/>
            <person name="Li Y.F."/>
            <person name="Zhong Z.M."/>
            <person name="Liu X."/>
            <person name="Yu X."/>
            <person name="Liu D.K."/>
            <person name="Tu X.D."/>
            <person name="Liu B."/>
            <person name="Hao Y."/>
            <person name="Liao X.Y."/>
            <person name="Jiang Y.T."/>
            <person name="Sun W.H."/>
            <person name="Chen J."/>
            <person name="Chen Y.Q."/>
            <person name="Ai Y."/>
            <person name="Zhai J.W."/>
            <person name="Wu S.S."/>
            <person name="Zhou Z."/>
            <person name="Hsiao Y.Y."/>
            <person name="Wu W.L."/>
            <person name="Chen Y.Y."/>
            <person name="Lin Y.F."/>
            <person name="Hsu J.L."/>
            <person name="Li C.Y."/>
            <person name="Wang Z.W."/>
            <person name="Zhao X."/>
            <person name="Zhong W.Y."/>
            <person name="Ma X.K."/>
            <person name="Ma L."/>
            <person name="Huang J."/>
            <person name="Chen G.Z."/>
            <person name="Huang M.Z."/>
            <person name="Huang L."/>
            <person name="Peng D.H."/>
            <person name="Luo Y.B."/>
            <person name="Zou S.Q."/>
            <person name="Chen S.P."/>
            <person name="Lan S."/>
            <person name="Tsai W.C."/>
            <person name="Van de Peer Y."/>
            <person name="Liu Z.J."/>
        </authorList>
    </citation>
    <scope>NUCLEOTIDE SEQUENCE [LARGE SCALE GENOMIC DNA]</scope>
    <source>
        <strain evidence="3">Lor288</strain>
    </source>
</reference>
<organism evidence="3 4">
    <name type="scientific">Platanthera guangdongensis</name>
    <dbReference type="NCBI Taxonomy" id="2320717"/>
    <lineage>
        <taxon>Eukaryota</taxon>
        <taxon>Viridiplantae</taxon>
        <taxon>Streptophyta</taxon>
        <taxon>Embryophyta</taxon>
        <taxon>Tracheophyta</taxon>
        <taxon>Spermatophyta</taxon>
        <taxon>Magnoliopsida</taxon>
        <taxon>Liliopsida</taxon>
        <taxon>Asparagales</taxon>
        <taxon>Orchidaceae</taxon>
        <taxon>Orchidoideae</taxon>
        <taxon>Orchideae</taxon>
        <taxon>Orchidinae</taxon>
        <taxon>Platanthera</taxon>
    </lineage>
</organism>